<sequence>MHPVALVKALIESAKAAVTLTLTMLAIAIPNRDDWRVTTAVWIGVAGVVAWMLVSPVVVWLTRAYMLDDHGITLRSGVLNRRRVTIAYDRIHAVSSSAPIYMRPFDVVMLTVTAAGSESSMVLTAVPVSLQMELEARRQRVGAAVAGVAGVGGTGFGTVAGGAAAVDGAVAGGVSSGGESVGGALSGGEAAGDVMSGAAADGVAAADGAVTGGAAGGDEAAGGALSGGGAVGGKAADGAPGGEMVPGVAASGAAAPGIGLPGAVASGVAVPGLRVPDVGTAAVQTSGVGATGVASAHRGTADEAVPGVASTDREAAAAEMSGDGSASAGQASSGPAIGVSASVTSADAMPTAATPATSAAGERGVGGLSGAGAADAAAGRPIDGVLVFRASVKDIMLFAATDLGMFAAVFVVLGVVEQARDIVPRGLVDSVERSVVQAVTASVAVLVGVVLAVVLVMFVVSAVSALLRFYGFEVWRRGGDLIVVRGALTRRVTTIAVDRIQTVTIRRSLVRRLFRLGSVRLGLGASTVADGEDADMNGADILPVISDARVVDALRRMLPEWDIRAHQVRRTGRGLLRYYVLMPVLVGVAMVVAVVIGTVAAGGGALLWWTLAPVAVSGFWTLCRWLKYRSEGYAAVGARRIMVTGASVLSLFTVFTDRSRVQSVERSTTIWREARGVYGIRMPLFVTNSVDELRFTALRGVEADALESWADPGGMSDAGRSDGLAGR</sequence>
<evidence type="ECO:0000256" key="1">
    <source>
        <dbReference type="SAM" id="MobiDB-lite"/>
    </source>
</evidence>
<name>A0ABS6WA51_9BIFI</name>
<keyword evidence="2" id="KW-1133">Transmembrane helix</keyword>
<keyword evidence="2" id="KW-0812">Transmembrane</keyword>
<gene>
    <name evidence="4" type="ORF">KIH73_06195</name>
</gene>
<dbReference type="EMBL" id="JAHBBD010000012">
    <property type="protein sequence ID" value="MBW3082964.1"/>
    <property type="molecule type" value="Genomic_DNA"/>
</dbReference>
<feature type="region of interest" description="Disordered" evidence="1">
    <location>
        <begin position="297"/>
        <end position="333"/>
    </location>
</feature>
<feature type="transmembrane region" description="Helical" evidence="2">
    <location>
        <begin position="578"/>
        <end position="600"/>
    </location>
</feature>
<dbReference type="Proteomes" id="UP000812844">
    <property type="component" value="Unassembled WGS sequence"/>
</dbReference>
<feature type="transmembrane region" description="Helical" evidence="2">
    <location>
        <begin position="395"/>
        <end position="416"/>
    </location>
</feature>
<dbReference type="InterPro" id="IPR005182">
    <property type="entry name" value="YdbS-like_PH"/>
</dbReference>
<feature type="compositionally biased region" description="Low complexity" evidence="1">
    <location>
        <begin position="321"/>
        <end position="333"/>
    </location>
</feature>
<evidence type="ECO:0000313" key="5">
    <source>
        <dbReference type="Proteomes" id="UP000812844"/>
    </source>
</evidence>
<dbReference type="RefSeq" id="WP_219081636.1">
    <property type="nucleotide sequence ID" value="NZ_JAHBBD010000012.1"/>
</dbReference>
<keyword evidence="2" id="KW-0472">Membrane</keyword>
<accession>A0ABS6WA51</accession>
<evidence type="ECO:0000259" key="3">
    <source>
        <dbReference type="Pfam" id="PF03703"/>
    </source>
</evidence>
<reference evidence="4 5" key="1">
    <citation type="submission" date="2021-05" db="EMBL/GenBank/DDBJ databases">
        <title>Phylogenetic classification of ten novel species belonging to the genus Bifidobacterium comprising B. colchicus sp. nov., B. abeli sp. nov., B. bicoloris sp. nov., B. guerezis sp. nov., B. rosaliae sp. nov., B. santillanensis sp. nov., B. argentati sp. nov., B. amazzoni sp. nov., B. pluviali sp. nov., and B. pinnaculum sp. nov.</title>
        <authorList>
            <person name="Lugli G.A."/>
            <person name="Ruiz Garcia L."/>
            <person name="Margolles A."/>
            <person name="Ventura M."/>
        </authorList>
    </citation>
    <scope>NUCLEOTIDE SEQUENCE [LARGE SCALE GENOMIC DNA]</scope>
    <source>
        <strain evidence="4 5">6T3</strain>
    </source>
</reference>
<feature type="transmembrane region" description="Helical" evidence="2">
    <location>
        <begin position="606"/>
        <end position="626"/>
    </location>
</feature>
<feature type="domain" description="YdbS-like PH" evidence="3">
    <location>
        <begin position="60"/>
        <end position="134"/>
    </location>
</feature>
<organism evidence="4 5">
    <name type="scientific">Bifidobacterium phasiani</name>
    <dbReference type="NCBI Taxonomy" id="2834431"/>
    <lineage>
        <taxon>Bacteria</taxon>
        <taxon>Bacillati</taxon>
        <taxon>Actinomycetota</taxon>
        <taxon>Actinomycetes</taxon>
        <taxon>Bifidobacteriales</taxon>
        <taxon>Bifidobacteriaceae</taxon>
        <taxon>Bifidobacterium</taxon>
    </lineage>
</organism>
<evidence type="ECO:0000313" key="4">
    <source>
        <dbReference type="EMBL" id="MBW3082964.1"/>
    </source>
</evidence>
<dbReference type="PANTHER" id="PTHR34473">
    <property type="entry name" value="UPF0699 TRANSMEMBRANE PROTEIN YDBS"/>
    <property type="match status" value="1"/>
</dbReference>
<feature type="transmembrane region" description="Helical" evidence="2">
    <location>
        <begin position="436"/>
        <end position="467"/>
    </location>
</feature>
<dbReference type="PANTHER" id="PTHR34473:SF2">
    <property type="entry name" value="UPF0699 TRANSMEMBRANE PROTEIN YDBT"/>
    <property type="match status" value="1"/>
</dbReference>
<comment type="caution">
    <text evidence="4">The sequence shown here is derived from an EMBL/GenBank/DDBJ whole genome shotgun (WGS) entry which is preliminary data.</text>
</comment>
<protein>
    <submittedName>
        <fullName evidence="4">PH domain-containing protein</fullName>
    </submittedName>
</protein>
<proteinExistence type="predicted"/>
<feature type="domain" description="YdbS-like PH" evidence="3">
    <location>
        <begin position="471"/>
        <end position="528"/>
    </location>
</feature>
<dbReference type="Pfam" id="PF03703">
    <property type="entry name" value="bPH_2"/>
    <property type="match status" value="2"/>
</dbReference>
<keyword evidence="5" id="KW-1185">Reference proteome</keyword>
<evidence type="ECO:0000256" key="2">
    <source>
        <dbReference type="SAM" id="Phobius"/>
    </source>
</evidence>
<feature type="transmembrane region" description="Helical" evidence="2">
    <location>
        <begin position="40"/>
        <end position="61"/>
    </location>
</feature>